<dbReference type="Proteomes" id="UP000001399">
    <property type="component" value="Chromosome"/>
</dbReference>
<dbReference type="KEGG" id="rva:Rvan_1426"/>
<dbReference type="HOGENOM" id="CLU_1342380_0_0_5"/>
<protein>
    <submittedName>
        <fullName evidence="1">Uncharacterized protein</fullName>
    </submittedName>
</protein>
<gene>
    <name evidence="1" type="ordered locus">Rvan_1426</name>
</gene>
<accession>E3I6N6</accession>
<dbReference type="AlphaFoldDB" id="E3I6N6"/>
<organism evidence="1 2">
    <name type="scientific">Rhodomicrobium vannielii (strain ATCC 17100 / DSM 162 / LMG 4299 / NCIMB 10020 / ATH 3.1.1)</name>
    <dbReference type="NCBI Taxonomy" id="648757"/>
    <lineage>
        <taxon>Bacteria</taxon>
        <taxon>Pseudomonadati</taxon>
        <taxon>Pseudomonadota</taxon>
        <taxon>Alphaproteobacteria</taxon>
        <taxon>Hyphomicrobiales</taxon>
        <taxon>Hyphomicrobiaceae</taxon>
        <taxon>Rhodomicrobium</taxon>
    </lineage>
</organism>
<evidence type="ECO:0000313" key="1">
    <source>
        <dbReference type="EMBL" id="ADP70683.1"/>
    </source>
</evidence>
<evidence type="ECO:0000313" key="2">
    <source>
        <dbReference type="Proteomes" id="UP000001399"/>
    </source>
</evidence>
<sequence length="204" mass="22897">MEQESHPRVKRAKFQTETLPDWADKLSREAVYCIRSGQTINKSRSSEAVTSRAFMELFGACGMSSHMADRVNELNFDDLLDRLIFLRDGVNRFNKENIPGSLNTVLENWPHFTDALVAVATAYGHSEYLKRPKMLSKIERNAKGNDRQRPASQCHDFDPAIAMICPKSAGWVRASCLPITELWKQRSVSAESGSEGAAAYTCSH</sequence>
<reference evidence="2" key="1">
    <citation type="journal article" date="2011" name="J. Bacteriol.">
        <title>Genome sequences of eight morphologically diverse alphaproteobacteria.</title>
        <authorList>
            <consortium name="US DOE Joint Genome Institute"/>
            <person name="Brown P.J."/>
            <person name="Kysela D.T."/>
            <person name="Buechlein A."/>
            <person name="Hemmerich C."/>
            <person name="Brun Y.V."/>
        </authorList>
    </citation>
    <scope>NUCLEOTIDE SEQUENCE [LARGE SCALE GENOMIC DNA]</scope>
    <source>
        <strain evidence="2">ATCC 17100 / ATH 3.1.1 / DSM 162 / LMG 4299</strain>
    </source>
</reference>
<keyword evidence="2" id="KW-1185">Reference proteome</keyword>
<dbReference type="STRING" id="648757.Rvan_1426"/>
<name>E3I6N6_RHOVT</name>
<dbReference type="EMBL" id="CP002292">
    <property type="protein sequence ID" value="ADP70683.1"/>
    <property type="molecule type" value="Genomic_DNA"/>
</dbReference>
<proteinExistence type="predicted"/>